<feature type="transmembrane region" description="Helical" evidence="14">
    <location>
        <begin position="58"/>
        <end position="76"/>
    </location>
</feature>
<evidence type="ECO:0000313" key="16">
    <source>
        <dbReference type="EMBL" id="GGC02306.1"/>
    </source>
</evidence>
<dbReference type="Pfam" id="PF01292">
    <property type="entry name" value="Ni_hydr_CYTB"/>
    <property type="match status" value="1"/>
</dbReference>
<keyword evidence="6 14" id="KW-0812">Transmembrane</keyword>
<evidence type="ECO:0000259" key="15">
    <source>
        <dbReference type="Pfam" id="PF01292"/>
    </source>
</evidence>
<evidence type="ECO:0000256" key="11">
    <source>
        <dbReference type="ARBA" id="ARBA00023136"/>
    </source>
</evidence>
<dbReference type="AlphaFoldDB" id="A0A916X616"/>
<dbReference type="SUPFAM" id="SSF81342">
    <property type="entry name" value="Transmembrane di-heme cytochromes"/>
    <property type="match status" value="1"/>
</dbReference>
<feature type="transmembrane region" description="Helical" evidence="14">
    <location>
        <begin position="96"/>
        <end position="119"/>
    </location>
</feature>
<comment type="subcellular location">
    <subcellularLocation>
        <location evidence="2">Cell membrane</location>
        <topology evidence="2">Multi-pass membrane protein</topology>
    </subcellularLocation>
</comment>
<keyword evidence="7" id="KW-0479">Metal-binding</keyword>
<accession>A0A916X616</accession>
<dbReference type="GO" id="GO:0022904">
    <property type="term" value="P:respiratory electron transport chain"/>
    <property type="evidence" value="ECO:0007669"/>
    <property type="project" value="InterPro"/>
</dbReference>
<keyword evidence="5" id="KW-0349">Heme</keyword>
<dbReference type="GO" id="GO:0020037">
    <property type="term" value="F:heme binding"/>
    <property type="evidence" value="ECO:0007669"/>
    <property type="project" value="TreeGrafter"/>
</dbReference>
<feature type="domain" description="Cytochrome b561 bacterial/Ni-hydrogenase" evidence="15">
    <location>
        <begin position="18"/>
        <end position="195"/>
    </location>
</feature>
<organism evidence="16 17">
    <name type="scientific">Novosphingobium endophyticum</name>
    <dbReference type="NCBI Taxonomy" id="1955250"/>
    <lineage>
        <taxon>Bacteria</taxon>
        <taxon>Pseudomonadati</taxon>
        <taxon>Pseudomonadota</taxon>
        <taxon>Alphaproteobacteria</taxon>
        <taxon>Sphingomonadales</taxon>
        <taxon>Sphingomonadaceae</taxon>
        <taxon>Novosphingobium</taxon>
    </lineage>
</organism>
<evidence type="ECO:0000256" key="8">
    <source>
        <dbReference type="ARBA" id="ARBA00022982"/>
    </source>
</evidence>
<dbReference type="EMBL" id="BMHK01000012">
    <property type="protein sequence ID" value="GGC02306.1"/>
    <property type="molecule type" value="Genomic_DNA"/>
</dbReference>
<protein>
    <submittedName>
        <fullName evidence="16">Cytochrome b</fullName>
    </submittedName>
</protein>
<dbReference type="GO" id="GO:0009055">
    <property type="term" value="F:electron transfer activity"/>
    <property type="evidence" value="ECO:0007669"/>
    <property type="project" value="InterPro"/>
</dbReference>
<keyword evidence="10" id="KW-0408">Iron</keyword>
<dbReference type="Proteomes" id="UP000608154">
    <property type="component" value="Unassembled WGS sequence"/>
</dbReference>
<dbReference type="InterPro" id="IPR052168">
    <property type="entry name" value="Cytochrome_b561_oxidase"/>
</dbReference>
<comment type="cofactor">
    <cofactor evidence="1">
        <name>heme b</name>
        <dbReference type="ChEBI" id="CHEBI:60344"/>
    </cofactor>
</comment>
<evidence type="ECO:0000256" key="4">
    <source>
        <dbReference type="ARBA" id="ARBA00022475"/>
    </source>
</evidence>
<keyword evidence="3" id="KW-0813">Transport</keyword>
<feature type="compositionally biased region" description="Pro residues" evidence="13">
    <location>
        <begin position="214"/>
        <end position="223"/>
    </location>
</feature>
<evidence type="ECO:0000256" key="13">
    <source>
        <dbReference type="SAM" id="MobiDB-lite"/>
    </source>
</evidence>
<feature type="transmembrane region" description="Helical" evidence="14">
    <location>
        <begin position="21"/>
        <end position="38"/>
    </location>
</feature>
<keyword evidence="17" id="KW-1185">Reference proteome</keyword>
<evidence type="ECO:0000256" key="5">
    <source>
        <dbReference type="ARBA" id="ARBA00022617"/>
    </source>
</evidence>
<evidence type="ECO:0000256" key="12">
    <source>
        <dbReference type="ARBA" id="ARBA00037975"/>
    </source>
</evidence>
<dbReference type="Gene3D" id="1.20.950.20">
    <property type="entry name" value="Transmembrane di-heme cytochromes, Chain C"/>
    <property type="match status" value="1"/>
</dbReference>
<dbReference type="GO" id="GO:0046872">
    <property type="term" value="F:metal ion binding"/>
    <property type="evidence" value="ECO:0007669"/>
    <property type="project" value="UniProtKB-KW"/>
</dbReference>
<evidence type="ECO:0000256" key="10">
    <source>
        <dbReference type="ARBA" id="ARBA00023004"/>
    </source>
</evidence>
<sequence length="223" mass="25374">MIGPLRTWAESYRERGKYTPVGVIFHWVMAALVLYQLYSGWTMQRYLVGADKLDAYKLHSEIGLALLLLGVLRLVWRLVVPGPINDADRLGWRTTAAHVTHAIFYALFVILPLTGWILWSSIQPARPLHLAGLIPIPGMPFQDLSPEWQYWLLDHAENWHVAGVIVLTLLVPAHAFAALKHHFWDQHDVLEGMMPEVPDTHRHPEGPRYSQPEVPVPPRKGEG</sequence>
<keyword evidence="11 14" id="KW-0472">Membrane</keyword>
<evidence type="ECO:0000256" key="14">
    <source>
        <dbReference type="SAM" id="Phobius"/>
    </source>
</evidence>
<evidence type="ECO:0000256" key="7">
    <source>
        <dbReference type="ARBA" id="ARBA00022723"/>
    </source>
</evidence>
<dbReference type="GO" id="GO:0005886">
    <property type="term" value="C:plasma membrane"/>
    <property type="evidence" value="ECO:0007669"/>
    <property type="project" value="UniProtKB-SubCell"/>
</dbReference>
<reference evidence="16" key="1">
    <citation type="journal article" date="2014" name="Int. J. Syst. Evol. Microbiol.">
        <title>Complete genome sequence of Corynebacterium casei LMG S-19264T (=DSM 44701T), isolated from a smear-ripened cheese.</title>
        <authorList>
            <consortium name="US DOE Joint Genome Institute (JGI-PGF)"/>
            <person name="Walter F."/>
            <person name="Albersmeier A."/>
            <person name="Kalinowski J."/>
            <person name="Ruckert C."/>
        </authorList>
    </citation>
    <scope>NUCLEOTIDE SEQUENCE</scope>
    <source>
        <strain evidence="16">CGMCC 1.15095</strain>
    </source>
</reference>
<keyword evidence="9 14" id="KW-1133">Transmembrane helix</keyword>
<comment type="caution">
    <text evidence="16">The sequence shown here is derived from an EMBL/GenBank/DDBJ whole genome shotgun (WGS) entry which is preliminary data.</text>
</comment>
<evidence type="ECO:0000256" key="6">
    <source>
        <dbReference type="ARBA" id="ARBA00022692"/>
    </source>
</evidence>
<evidence type="ECO:0000313" key="17">
    <source>
        <dbReference type="Proteomes" id="UP000608154"/>
    </source>
</evidence>
<keyword evidence="4" id="KW-1003">Cell membrane</keyword>
<reference evidence="16" key="2">
    <citation type="submission" date="2020-09" db="EMBL/GenBank/DDBJ databases">
        <authorList>
            <person name="Sun Q."/>
            <person name="Zhou Y."/>
        </authorList>
    </citation>
    <scope>NUCLEOTIDE SEQUENCE</scope>
    <source>
        <strain evidence="16">CGMCC 1.15095</strain>
    </source>
</reference>
<proteinExistence type="inferred from homology"/>
<evidence type="ECO:0000256" key="2">
    <source>
        <dbReference type="ARBA" id="ARBA00004651"/>
    </source>
</evidence>
<dbReference type="InterPro" id="IPR016174">
    <property type="entry name" value="Di-haem_cyt_TM"/>
</dbReference>
<feature type="region of interest" description="Disordered" evidence="13">
    <location>
        <begin position="195"/>
        <end position="223"/>
    </location>
</feature>
<evidence type="ECO:0000256" key="9">
    <source>
        <dbReference type="ARBA" id="ARBA00022989"/>
    </source>
</evidence>
<evidence type="ECO:0000256" key="1">
    <source>
        <dbReference type="ARBA" id="ARBA00001970"/>
    </source>
</evidence>
<keyword evidence="8" id="KW-0249">Electron transport</keyword>
<feature type="transmembrane region" description="Helical" evidence="14">
    <location>
        <begin position="159"/>
        <end position="179"/>
    </location>
</feature>
<dbReference type="InterPro" id="IPR011577">
    <property type="entry name" value="Cyt_b561_bac/Ni-Hgenase"/>
</dbReference>
<dbReference type="PANTHER" id="PTHR30529:SF1">
    <property type="entry name" value="CYTOCHROME B561 HOMOLOG 2"/>
    <property type="match status" value="1"/>
</dbReference>
<name>A0A916X616_9SPHN</name>
<dbReference type="PANTHER" id="PTHR30529">
    <property type="entry name" value="CYTOCHROME B561"/>
    <property type="match status" value="1"/>
</dbReference>
<comment type="similarity">
    <text evidence="12">Belongs to the cytochrome b561 family.</text>
</comment>
<gene>
    <name evidence="16" type="ORF">GCM10011494_21090</name>
</gene>
<dbReference type="RefSeq" id="WP_188771247.1">
    <property type="nucleotide sequence ID" value="NZ_BMHK01000012.1"/>
</dbReference>
<evidence type="ECO:0000256" key="3">
    <source>
        <dbReference type="ARBA" id="ARBA00022448"/>
    </source>
</evidence>